<dbReference type="Proteomes" id="UP000283530">
    <property type="component" value="Unassembled WGS sequence"/>
</dbReference>
<comment type="caution">
    <text evidence="2">The sequence shown here is derived from an EMBL/GenBank/DDBJ whole genome shotgun (WGS) entry which is preliminary data.</text>
</comment>
<dbReference type="AlphaFoldDB" id="A0A443NDP5"/>
<keyword evidence="2" id="KW-0808">Transferase</keyword>
<dbReference type="Pfam" id="PF19798">
    <property type="entry name" value="Sulfotransfer_5"/>
    <property type="match status" value="1"/>
</dbReference>
<sequence>MEEMKGIEVIHSWSAPRSLSTSLMYSFAQRDDMEVLDEPLYANFLRVTGVERPYRQELLSKMDSDVNKVVEDVIFGPGEKKYRYCKHISKQNVPGLTSDLMKKGKHFILIRNPLRILPSFDKVVPPSFLELGLAELVSIYSELCELGSPPPVIDAADLQEDPEVTLRGLCEDLGIPFQASMLKWEAGPKQIDGIWAPWWYKSVHKSTCFTPESVYPSPFPTQLYDLLEQSLPFYNMLKRHTRRASSISKSLPDPSLPVPANEKILVWVGDELVTRDSAKVSVFDSVVQGGDAVWEGLRVYDGKVFKLNDHLDRLSDSAKALAFSNVPTCEEVKEAIFKTLISNGMFDNAHIRLTLTRGKKVTSGMSPAFNLYGCTLIVLAEWKPPVYDNTGGITLVTATTRRNSPNNLDSKIHHNNLINNILAKVEGNLAKADDAIMLDQDGFVSETNATNIFLVKKGRVLTPHADYCLPGITRATVMDLVVRENLVLLERRISLSEFHTADEVVMIDGRVIGNGKVGPVTKRLQNAYKVLTAESGIPIPMYSKA</sequence>
<dbReference type="PANTHER" id="PTHR42743:SF11">
    <property type="entry name" value="AMINODEOXYCHORISMATE LYASE"/>
    <property type="match status" value="1"/>
</dbReference>
<dbReference type="InterPro" id="IPR050571">
    <property type="entry name" value="Class-IV_PLP-Dep_Aminotrnsfr"/>
</dbReference>
<accession>A0A443NDP5</accession>
<dbReference type="Gene3D" id="3.40.50.300">
    <property type="entry name" value="P-loop containing nucleotide triphosphate hydrolases"/>
    <property type="match status" value="1"/>
</dbReference>
<keyword evidence="2" id="KW-0032">Aminotransferase</keyword>
<reference evidence="2 3" key="1">
    <citation type="journal article" date="2019" name="Nat. Plants">
        <title>Stout camphor tree genome fills gaps in understanding of flowering plant genome evolution.</title>
        <authorList>
            <person name="Chaw S.M."/>
            <person name="Liu Y.C."/>
            <person name="Wu Y.W."/>
            <person name="Wang H.Y."/>
            <person name="Lin C.I."/>
            <person name="Wu C.S."/>
            <person name="Ke H.M."/>
            <person name="Chang L.Y."/>
            <person name="Hsu C.Y."/>
            <person name="Yang H.T."/>
            <person name="Sudianto E."/>
            <person name="Hsu M.H."/>
            <person name="Wu K.P."/>
            <person name="Wang L.N."/>
            <person name="Leebens-Mack J.H."/>
            <person name="Tsai I.J."/>
        </authorList>
    </citation>
    <scope>NUCLEOTIDE SEQUENCE [LARGE SCALE GENOMIC DNA]</scope>
    <source>
        <strain evidence="3">cv. Chaw 1501</strain>
        <tissue evidence="2">Young leaves</tissue>
    </source>
</reference>
<dbReference type="SUPFAM" id="SSF52540">
    <property type="entry name" value="P-loop containing nucleoside triphosphate hydrolases"/>
    <property type="match status" value="1"/>
</dbReference>
<dbReference type="InterPro" id="IPR001544">
    <property type="entry name" value="Aminotrans_IV"/>
</dbReference>
<dbReference type="EMBL" id="QPKB01000002">
    <property type="protein sequence ID" value="RWR76641.1"/>
    <property type="molecule type" value="Genomic_DNA"/>
</dbReference>
<keyword evidence="3" id="KW-1185">Reference proteome</keyword>
<dbReference type="FunFam" id="3.20.10.10:FF:000011">
    <property type="entry name" value="Branched-chain-amino-acid aminotransferase-like protein 2"/>
    <property type="match status" value="1"/>
</dbReference>
<evidence type="ECO:0000256" key="1">
    <source>
        <dbReference type="ARBA" id="ARBA00009320"/>
    </source>
</evidence>
<dbReference type="InterPro" id="IPR036038">
    <property type="entry name" value="Aminotransferase-like"/>
</dbReference>
<dbReference type="Pfam" id="PF01063">
    <property type="entry name" value="Aminotran_4"/>
    <property type="match status" value="1"/>
</dbReference>
<dbReference type="Gene3D" id="3.30.470.10">
    <property type="match status" value="1"/>
</dbReference>
<dbReference type="InterPro" id="IPR027417">
    <property type="entry name" value="P-loop_NTPase"/>
</dbReference>
<dbReference type="PANTHER" id="PTHR42743">
    <property type="entry name" value="AMINO-ACID AMINOTRANSFERASE"/>
    <property type="match status" value="1"/>
</dbReference>
<proteinExistence type="inferred from homology"/>
<dbReference type="GO" id="GO:0008483">
    <property type="term" value="F:transaminase activity"/>
    <property type="evidence" value="ECO:0007669"/>
    <property type="project" value="UniProtKB-KW"/>
</dbReference>
<gene>
    <name evidence="2" type="ORF">CKAN_00509300</name>
</gene>
<dbReference type="SUPFAM" id="SSF56752">
    <property type="entry name" value="D-aminoacid aminotransferase-like PLP-dependent enzymes"/>
    <property type="match status" value="1"/>
</dbReference>
<dbReference type="InterPro" id="IPR043132">
    <property type="entry name" value="BCAT-like_C"/>
</dbReference>
<dbReference type="FunFam" id="3.30.470.10:FF:000010">
    <property type="entry name" value="Branched-chain-amino-acid aminotransferase-like protein 1"/>
    <property type="match status" value="1"/>
</dbReference>
<protein>
    <submittedName>
        <fullName evidence="2">Branched-chain-amino-acid aminotransferase-like protein 1 isoform X2</fullName>
    </submittedName>
</protein>
<dbReference type="OrthoDB" id="25921at2759"/>
<dbReference type="InterPro" id="IPR043131">
    <property type="entry name" value="BCAT-like_N"/>
</dbReference>
<dbReference type="GO" id="GO:0046394">
    <property type="term" value="P:carboxylic acid biosynthetic process"/>
    <property type="evidence" value="ECO:0007669"/>
    <property type="project" value="UniProtKB-ARBA"/>
</dbReference>
<dbReference type="FunFam" id="3.40.50.300:FF:001594">
    <property type="entry name" value="Branched-chain-amino-acid aminotransferase-like protein 2"/>
    <property type="match status" value="1"/>
</dbReference>
<name>A0A443NDP5_9MAGN</name>
<dbReference type="STRING" id="337451.A0A443NDP5"/>
<dbReference type="Gene3D" id="3.20.10.10">
    <property type="entry name" value="D-amino Acid Aminotransferase, subunit A, domain 2"/>
    <property type="match status" value="1"/>
</dbReference>
<evidence type="ECO:0000313" key="2">
    <source>
        <dbReference type="EMBL" id="RWR76641.1"/>
    </source>
</evidence>
<comment type="similarity">
    <text evidence="1">Belongs to the class-IV pyridoxal-phosphate-dependent aminotransferase family.</text>
</comment>
<organism evidence="2 3">
    <name type="scientific">Cinnamomum micranthum f. kanehirae</name>
    <dbReference type="NCBI Taxonomy" id="337451"/>
    <lineage>
        <taxon>Eukaryota</taxon>
        <taxon>Viridiplantae</taxon>
        <taxon>Streptophyta</taxon>
        <taxon>Embryophyta</taxon>
        <taxon>Tracheophyta</taxon>
        <taxon>Spermatophyta</taxon>
        <taxon>Magnoliopsida</taxon>
        <taxon>Magnoliidae</taxon>
        <taxon>Laurales</taxon>
        <taxon>Lauraceae</taxon>
        <taxon>Cinnamomum</taxon>
    </lineage>
</organism>
<evidence type="ECO:0000313" key="3">
    <source>
        <dbReference type="Proteomes" id="UP000283530"/>
    </source>
</evidence>